<protein>
    <recommendedName>
        <fullName evidence="5">Sulphur transport domain-containing protein</fullName>
    </recommendedName>
</protein>
<feature type="transmembrane region" description="Helical" evidence="2">
    <location>
        <begin position="52"/>
        <end position="71"/>
    </location>
</feature>
<keyword evidence="2" id="KW-0812">Transmembrane</keyword>
<dbReference type="AlphaFoldDB" id="A0A7I9VI14"/>
<keyword evidence="2" id="KW-0472">Membrane</keyword>
<evidence type="ECO:0000256" key="2">
    <source>
        <dbReference type="SAM" id="Phobius"/>
    </source>
</evidence>
<dbReference type="RefSeq" id="WP_176063153.1">
    <property type="nucleotide sequence ID" value="NZ_BJTG01000002.1"/>
</dbReference>
<feature type="transmembrane region" description="Helical" evidence="2">
    <location>
        <begin position="91"/>
        <end position="113"/>
    </location>
</feature>
<feature type="transmembrane region" description="Helical" evidence="2">
    <location>
        <begin position="125"/>
        <end position="144"/>
    </location>
</feature>
<feature type="transmembrane region" description="Helical" evidence="2">
    <location>
        <begin position="215"/>
        <end position="235"/>
    </location>
</feature>
<dbReference type="EMBL" id="BJTG01000002">
    <property type="protein sequence ID" value="GEJ56034.1"/>
    <property type="molecule type" value="Genomic_DNA"/>
</dbReference>
<dbReference type="SUPFAM" id="SSF52821">
    <property type="entry name" value="Rhodanese/Cell cycle control phosphatase"/>
    <property type="match status" value="1"/>
</dbReference>
<reference evidence="4" key="1">
    <citation type="journal article" date="2020" name="Appl. Environ. Microbiol.">
        <title>Diazotrophic Anaeromyxobacter Isolates from Soils.</title>
        <authorList>
            <person name="Masuda Y."/>
            <person name="Yamanaka H."/>
            <person name="Xu Z.X."/>
            <person name="Shiratori Y."/>
            <person name="Aono T."/>
            <person name="Amachi S."/>
            <person name="Senoo K."/>
            <person name="Itoh H."/>
        </authorList>
    </citation>
    <scope>NUCLEOTIDE SEQUENCE [LARGE SCALE GENOMIC DNA]</scope>
    <source>
        <strain evidence="4">R267</strain>
    </source>
</reference>
<feature type="compositionally biased region" description="Gly residues" evidence="1">
    <location>
        <begin position="392"/>
        <end position="405"/>
    </location>
</feature>
<evidence type="ECO:0000313" key="3">
    <source>
        <dbReference type="EMBL" id="GEJ56034.1"/>
    </source>
</evidence>
<evidence type="ECO:0000313" key="4">
    <source>
        <dbReference type="Proteomes" id="UP000503640"/>
    </source>
</evidence>
<comment type="caution">
    <text evidence="3">The sequence shown here is derived from an EMBL/GenBank/DDBJ whole genome shotgun (WGS) entry which is preliminary data.</text>
</comment>
<dbReference type="Proteomes" id="UP000503640">
    <property type="component" value="Unassembled WGS sequence"/>
</dbReference>
<feature type="region of interest" description="Disordered" evidence="1">
    <location>
        <begin position="383"/>
        <end position="405"/>
    </location>
</feature>
<keyword evidence="2" id="KW-1133">Transmembrane helix</keyword>
<dbReference type="Pfam" id="PF04143">
    <property type="entry name" value="Sulf_transp"/>
    <property type="match status" value="1"/>
</dbReference>
<dbReference type="InterPro" id="IPR036873">
    <property type="entry name" value="Rhodanese-like_dom_sf"/>
</dbReference>
<evidence type="ECO:0008006" key="5">
    <source>
        <dbReference type="Google" id="ProtNLM"/>
    </source>
</evidence>
<name>A0A7I9VI14_9BACT</name>
<accession>A0A7I9VI14</accession>
<feature type="transmembrane region" description="Helical" evidence="2">
    <location>
        <begin position="174"/>
        <end position="194"/>
    </location>
</feature>
<evidence type="ECO:0000256" key="1">
    <source>
        <dbReference type="SAM" id="MobiDB-lite"/>
    </source>
</evidence>
<gene>
    <name evidence="3" type="ORF">AMYX_07750</name>
</gene>
<organism evidence="3 4">
    <name type="scientific">Anaeromyxobacter diazotrophicus</name>
    <dbReference type="NCBI Taxonomy" id="2590199"/>
    <lineage>
        <taxon>Bacteria</taxon>
        <taxon>Pseudomonadati</taxon>
        <taxon>Myxococcota</taxon>
        <taxon>Myxococcia</taxon>
        <taxon>Myxococcales</taxon>
        <taxon>Cystobacterineae</taxon>
        <taxon>Anaeromyxobacteraceae</taxon>
        <taxon>Anaeromyxobacter</taxon>
    </lineage>
</organism>
<proteinExistence type="predicted"/>
<feature type="transmembrane region" description="Helical" evidence="2">
    <location>
        <begin position="15"/>
        <end position="31"/>
    </location>
</feature>
<sequence length="405" mass="40089">MTFPVASLSAGQHELGLLVGVALGFGFGFVLERAGFGRAQKLAAQFYGRDLTVFKVMLGALVTAMLGTVILGGLGALDYRALAERAASETFVWPMLLGGLALGAGFVLSGYCPGTSHVAAASGKLDGVVTVLGVIAGQVAYAGLEHQGWLARFHGSGARGHLFLYDLVHLPARAGAPVAALAVTAVAIGGFVAAEKLEARQAGARSAVPAGGAPGRFVLLGMSACAVLGLAAAALPTATAAAAAREPARIAPEELARRVLERPWTARVLELASPSACAGRRVPGAECVPAGELGALRLGEASGAQDLILVPDGELGAVPAGAAAYPGRVLVLAGGRKAWEAYALTPPAPPAPGASLEELASYRERAGLAAALADLKAALPPLAPASPTPVQDGGGGGGGGGGCGG</sequence>
<keyword evidence="4" id="KW-1185">Reference proteome</keyword>
<dbReference type="InterPro" id="IPR007272">
    <property type="entry name" value="Sulf_transp_TsuA/YedE"/>
</dbReference>